<keyword evidence="8" id="KW-1185">Reference proteome</keyword>
<dbReference type="AlphaFoldDB" id="A1RCG8"/>
<name>A1RCG8_PAEAT</name>
<dbReference type="PANTHER" id="PTHR42770:SF16">
    <property type="entry name" value="AMINO ACID PERMEASE"/>
    <property type="match status" value="1"/>
</dbReference>
<evidence type="ECO:0000256" key="2">
    <source>
        <dbReference type="ARBA" id="ARBA00022475"/>
    </source>
</evidence>
<dbReference type="GO" id="GO:0022857">
    <property type="term" value="F:transmembrane transporter activity"/>
    <property type="evidence" value="ECO:0007669"/>
    <property type="project" value="InterPro"/>
</dbReference>
<dbReference type="Proteomes" id="UP000000637">
    <property type="component" value="Plasmid pTC1"/>
</dbReference>
<dbReference type="PIRSF" id="PIRSF006060">
    <property type="entry name" value="AA_transporter"/>
    <property type="match status" value="1"/>
</dbReference>
<evidence type="ECO:0000313" key="7">
    <source>
        <dbReference type="EMBL" id="ABM10552.1"/>
    </source>
</evidence>
<keyword evidence="5 6" id="KW-0472">Membrane</keyword>
<evidence type="ECO:0000256" key="3">
    <source>
        <dbReference type="ARBA" id="ARBA00022692"/>
    </source>
</evidence>
<evidence type="ECO:0000256" key="5">
    <source>
        <dbReference type="ARBA" id="ARBA00023136"/>
    </source>
</evidence>
<reference evidence="7 8" key="1">
    <citation type="journal article" date="2006" name="PLoS Genet.">
        <title>Secrets of soil survival revealed by the genome sequence of Arthrobacter aurescens TC1.</title>
        <authorList>
            <person name="Mongodin E.F."/>
            <person name="Shapir N."/>
            <person name="Daugherty S.C."/>
            <person name="DeBoy R.T."/>
            <person name="Emerson J.B."/>
            <person name="Shvartzbeyn A."/>
            <person name="Radune D."/>
            <person name="Vamathevan J."/>
            <person name="Riggs F."/>
            <person name="Grinberg V."/>
            <person name="Khouri H."/>
            <person name="Wackett L.P."/>
            <person name="Nelson K.E."/>
            <person name="Sadowsky M.J."/>
        </authorList>
    </citation>
    <scope>NUCLEOTIDE SEQUENCE [LARGE SCALE GENOMIC DNA]</scope>
    <source>
        <strain evidence="7 8">TC1</strain>
    </source>
</reference>
<dbReference type="InterPro" id="IPR050367">
    <property type="entry name" value="APC_superfamily"/>
</dbReference>
<feature type="transmembrane region" description="Helical" evidence="6">
    <location>
        <begin position="285"/>
        <end position="303"/>
    </location>
</feature>
<evidence type="ECO:0000256" key="1">
    <source>
        <dbReference type="ARBA" id="ARBA00004651"/>
    </source>
</evidence>
<proteinExistence type="predicted"/>
<dbReference type="EMBL" id="CP000475">
    <property type="protein sequence ID" value="ABM10552.1"/>
    <property type="molecule type" value="Genomic_DNA"/>
</dbReference>
<accession>A1RCG8</accession>
<keyword evidence="4 6" id="KW-1133">Transmembrane helix</keyword>
<feature type="transmembrane region" description="Helical" evidence="6">
    <location>
        <begin position="423"/>
        <end position="444"/>
    </location>
</feature>
<comment type="subcellular location">
    <subcellularLocation>
        <location evidence="1">Cell membrane</location>
        <topology evidence="1">Multi-pass membrane protein</topology>
    </subcellularLocation>
</comment>
<sequence>MHLSTYVFRYYWVLPSACQQHGLRREPAACCLHIRGLLCVRGGHTSHTQSHIRFRDRHHGWTPGNTLRVLQGRQESMTQTATSQSGTPEPSASTNLLRSSISFFHIVFMVTAAAAPLVVVSAYIPISLNVGAGMSTALTYAATTVILLTFTVGFAQMAKRITSAGAFYTFTAHGLGRPTGLAVGFTVMAAYSMISPAIAGGFGFYTSALLQAHFGLHIAWYWCSIAALALMFVISFYRITYGARILSVLLTVEVLVVLVVCIATVGSGGSSGQVPSAFDPSQWGTAPAVGIGFFLAFWSWIGFETTAIYGEETMDPKRAVPRATYIAVLTLGIFYTFAAYAGIVGFGKDSPAKAGSLLDQYFFELADLHTVHTIRTIMDFLVVTSFFACSFAFHNNATRYLFSLGRDGILPKALGRTHQTHKSPYLAAAVQASIATVTVALFAIGGAQPLLQLGTWLPIFCTLAVIVVQLVVSVAVIGYFNRVGRNSPGDWWKTMLAPVIGALAQGVVVWLLLRNITFLAGTENLVVKLIPLYVAVIAVGGFAYAMWLRRTDRQRFESIGQLHDEELEEIFVDEMYVREGQSRD</sequence>
<dbReference type="Gene3D" id="1.20.1740.10">
    <property type="entry name" value="Amino acid/polyamine transporter I"/>
    <property type="match status" value="1"/>
</dbReference>
<feature type="transmembrane region" description="Helical" evidence="6">
    <location>
        <begin position="246"/>
        <end position="265"/>
    </location>
</feature>
<keyword evidence="7" id="KW-0614">Plasmid</keyword>
<feature type="transmembrane region" description="Helical" evidence="6">
    <location>
        <begin position="219"/>
        <end position="239"/>
    </location>
</feature>
<protein>
    <submittedName>
        <fullName evidence="7">Amino acid permease</fullName>
    </submittedName>
</protein>
<feature type="transmembrane region" description="Helical" evidence="6">
    <location>
        <begin position="103"/>
        <end position="126"/>
    </location>
</feature>
<dbReference type="PANTHER" id="PTHR42770">
    <property type="entry name" value="AMINO ACID TRANSPORTER-RELATED"/>
    <property type="match status" value="1"/>
</dbReference>
<gene>
    <name evidence="7" type="ordered locus">AAur_pTC10056</name>
</gene>
<evidence type="ECO:0000256" key="6">
    <source>
        <dbReference type="SAM" id="Phobius"/>
    </source>
</evidence>
<dbReference type="GO" id="GO:0005886">
    <property type="term" value="C:plasma membrane"/>
    <property type="evidence" value="ECO:0007669"/>
    <property type="project" value="UniProtKB-SubCell"/>
</dbReference>
<evidence type="ECO:0000256" key="4">
    <source>
        <dbReference type="ARBA" id="ARBA00022989"/>
    </source>
</evidence>
<dbReference type="Pfam" id="PF13520">
    <property type="entry name" value="AA_permease_2"/>
    <property type="match status" value="1"/>
</dbReference>
<feature type="transmembrane region" description="Helical" evidence="6">
    <location>
        <begin position="525"/>
        <end position="547"/>
    </location>
</feature>
<evidence type="ECO:0000313" key="8">
    <source>
        <dbReference type="Proteomes" id="UP000000637"/>
    </source>
</evidence>
<geneLocation type="plasmid" evidence="7 8">
    <name>pTC1</name>
</geneLocation>
<organism evidence="7 8">
    <name type="scientific">Paenarthrobacter aurescens (strain TC1)</name>
    <dbReference type="NCBI Taxonomy" id="290340"/>
    <lineage>
        <taxon>Bacteria</taxon>
        <taxon>Bacillati</taxon>
        <taxon>Actinomycetota</taxon>
        <taxon>Actinomycetes</taxon>
        <taxon>Micrococcales</taxon>
        <taxon>Micrococcaceae</taxon>
        <taxon>Paenarthrobacter</taxon>
    </lineage>
</organism>
<feature type="transmembrane region" description="Helical" evidence="6">
    <location>
        <begin position="179"/>
        <end position="199"/>
    </location>
</feature>
<keyword evidence="3 6" id="KW-0812">Transmembrane</keyword>
<feature type="transmembrane region" description="Helical" evidence="6">
    <location>
        <begin position="380"/>
        <end position="402"/>
    </location>
</feature>
<feature type="transmembrane region" description="Helical" evidence="6">
    <location>
        <begin position="456"/>
        <end position="480"/>
    </location>
</feature>
<feature type="transmembrane region" description="Helical" evidence="6">
    <location>
        <begin position="492"/>
        <end position="513"/>
    </location>
</feature>
<feature type="transmembrane region" description="Helical" evidence="6">
    <location>
        <begin position="138"/>
        <end position="158"/>
    </location>
</feature>
<dbReference type="HOGENOM" id="CLU_007946_20_1_11"/>
<dbReference type="KEGG" id="aau:AAur_pTC10056"/>
<keyword evidence="2" id="KW-1003">Cell membrane</keyword>
<dbReference type="InterPro" id="IPR002293">
    <property type="entry name" value="AA/rel_permease1"/>
</dbReference>
<feature type="transmembrane region" description="Helical" evidence="6">
    <location>
        <begin position="323"/>
        <end position="343"/>
    </location>
</feature>